<feature type="region of interest" description="Disordered" evidence="1">
    <location>
        <begin position="1"/>
        <end position="22"/>
    </location>
</feature>
<evidence type="ECO:0000256" key="1">
    <source>
        <dbReference type="SAM" id="MobiDB-lite"/>
    </source>
</evidence>
<protein>
    <submittedName>
        <fullName evidence="2">Uncharacterized protein</fullName>
    </submittedName>
</protein>
<evidence type="ECO:0000313" key="3">
    <source>
        <dbReference type="Proteomes" id="UP001367508"/>
    </source>
</evidence>
<proteinExistence type="predicted"/>
<dbReference type="AlphaFoldDB" id="A0AAN9QIA8"/>
<organism evidence="2 3">
    <name type="scientific">Canavalia gladiata</name>
    <name type="common">Sword bean</name>
    <name type="synonym">Dolichos gladiatus</name>
    <dbReference type="NCBI Taxonomy" id="3824"/>
    <lineage>
        <taxon>Eukaryota</taxon>
        <taxon>Viridiplantae</taxon>
        <taxon>Streptophyta</taxon>
        <taxon>Embryophyta</taxon>
        <taxon>Tracheophyta</taxon>
        <taxon>Spermatophyta</taxon>
        <taxon>Magnoliopsida</taxon>
        <taxon>eudicotyledons</taxon>
        <taxon>Gunneridae</taxon>
        <taxon>Pentapetalae</taxon>
        <taxon>rosids</taxon>
        <taxon>fabids</taxon>
        <taxon>Fabales</taxon>
        <taxon>Fabaceae</taxon>
        <taxon>Papilionoideae</taxon>
        <taxon>50 kb inversion clade</taxon>
        <taxon>NPAAA clade</taxon>
        <taxon>indigoferoid/millettioid clade</taxon>
        <taxon>Phaseoleae</taxon>
        <taxon>Canavalia</taxon>
    </lineage>
</organism>
<evidence type="ECO:0000313" key="2">
    <source>
        <dbReference type="EMBL" id="KAK7336424.1"/>
    </source>
</evidence>
<reference evidence="2 3" key="1">
    <citation type="submission" date="2024-01" db="EMBL/GenBank/DDBJ databases">
        <title>The genomes of 5 underutilized Papilionoideae crops provide insights into root nodulation and disease resistanc.</title>
        <authorList>
            <person name="Jiang F."/>
        </authorList>
    </citation>
    <scope>NUCLEOTIDE SEQUENCE [LARGE SCALE GENOMIC DNA]</scope>
    <source>
        <strain evidence="2">LVBAO_FW01</strain>
        <tissue evidence="2">Leaves</tissue>
    </source>
</reference>
<comment type="caution">
    <text evidence="2">The sequence shown here is derived from an EMBL/GenBank/DDBJ whole genome shotgun (WGS) entry which is preliminary data.</text>
</comment>
<name>A0AAN9QIA8_CANGL</name>
<sequence length="73" mass="8625">MRRDLERRDGRPNIPNAKEDKLIRPEKLGNAFPKQRKSISRIQSNPKPCIRITKHYGNMIQCTRSRKKQSKPI</sequence>
<keyword evidence="3" id="KW-1185">Reference proteome</keyword>
<gene>
    <name evidence="2" type="ORF">VNO77_16965</name>
</gene>
<dbReference type="EMBL" id="JAYMYQ010000004">
    <property type="protein sequence ID" value="KAK7336424.1"/>
    <property type="molecule type" value="Genomic_DNA"/>
</dbReference>
<accession>A0AAN9QIA8</accession>
<dbReference type="Proteomes" id="UP001367508">
    <property type="component" value="Unassembled WGS sequence"/>
</dbReference>